<sequence>MADGRVEIETRLDRSNLRRDVQQVNRELEQVGNNMGQAGRDANREMASQLRETSNQARRAYDDMAQSAAKSGNATRAAANATVEANRRSVDSSRQSAQARHAEAEAVRHMADITESSTGRVTRSYYNQRREQQALYSSMTENQRAMYNEMKQGYMQQHQAMMKQKGAMVEVQYEYFKLAQSSKEYSGSTKQFMSEVQALGKAQKKATDDAINANRLAMMGMLQQIGYMQNMTTQASRISDNYARMANPLYTINSAGLKAADSLNKLANAGNASVLALKMLGPTASMKDLQNMTMMIMQGLMRFNMVALAAAATSALLYSALFKAAKGPDPSEVYKKQEEALTAYKDAVVQRTNEIMNAWNIFEQVQMKKTSGAQLTKNLEEQVGILGRWKDNLTSIAQRAGLEFSNYLAQMGPQSAEEVKAIAQMTDPELQKYVELWRQKMALAKGQATNELALLKAETDKKVKELQDTLTPLGLAWEAMKGSFLTAVQPMVDAFGLLMTPLVNFAAKFFELVTLFNQAHPTLALIIQAIIMLVPALTLILSPLAIGIGLWNGMLAAWSSIWMLIGPLVTGLMAMSATVWGVSAAIVGLVAGIVYLWNTNEGFRNAVIAAWEAIKQTAVTVWNFILNSVLIPVWSAMTSYFQEVLQKIQSWWTENGDMIMQAASNVWNFVLSIIQTVMPIIMSIMQVMWPIIKEIVIGTWEAIKNVINGALNVIMGIVNFFAALFTGNWGEMWDAVKQIWNGALELLWGWLQLWGAGRILKWLGKFAGDIVKPFVKFWGDIKKVWNDALAEIYVFFGSKLEKITAYTSSWGGMIKNFFGEIWSSIVNGVSSKLEGVVTGVTMTLNKVVKFITGLGQTFFNAGRGLIEMMAKGIKSAASWVTDAVSDLAQKARDFLPFSPAKTGPLSDLDHLDFGGPITDSIKLAFPQVGGLMSDLLDLPPILTSIQQKSIIEASGTARKDNNTSDSNGNAPTYIVLDKKVVGEALAQPVESTNNRRKQRLAQFKPTVTPSF</sequence>
<feature type="transmembrane region" description="Helical" evidence="2">
    <location>
        <begin position="300"/>
        <end position="321"/>
    </location>
</feature>
<comment type="caution">
    <text evidence="3">The sequence shown here is derived from an EMBL/GenBank/DDBJ whole genome shotgun (WGS) entry which is preliminary data.</text>
</comment>
<keyword evidence="4" id="KW-1185">Reference proteome</keyword>
<feature type="transmembrane region" description="Helical" evidence="2">
    <location>
        <begin position="577"/>
        <end position="597"/>
    </location>
</feature>
<name>A0ABT7R151_9BACI</name>
<evidence type="ECO:0000313" key="4">
    <source>
        <dbReference type="Proteomes" id="UP001224139"/>
    </source>
</evidence>
<dbReference type="EMBL" id="JAUCFG010000001">
    <property type="protein sequence ID" value="MDM5436656.1"/>
    <property type="molecule type" value="Genomic_DNA"/>
</dbReference>
<feature type="region of interest" description="Disordered" evidence="1">
    <location>
        <begin position="45"/>
        <end position="94"/>
    </location>
</feature>
<keyword evidence="2" id="KW-1133">Transmembrane helix</keyword>
<proteinExistence type="predicted"/>
<dbReference type="RefSeq" id="WP_289357742.1">
    <property type="nucleotide sequence ID" value="NZ_JAUCFG010000001.1"/>
</dbReference>
<dbReference type="Proteomes" id="UP001224139">
    <property type="component" value="Unassembled WGS sequence"/>
</dbReference>
<evidence type="ECO:0000256" key="2">
    <source>
        <dbReference type="SAM" id="Phobius"/>
    </source>
</evidence>
<evidence type="ECO:0000313" key="3">
    <source>
        <dbReference type="EMBL" id="MDM5436656.1"/>
    </source>
</evidence>
<keyword evidence="2" id="KW-0812">Transmembrane</keyword>
<feature type="compositionally biased region" description="Low complexity" evidence="1">
    <location>
        <begin position="68"/>
        <end position="84"/>
    </location>
</feature>
<protein>
    <submittedName>
        <fullName evidence="3">Tail length tape measure protein</fullName>
    </submittedName>
</protein>
<keyword evidence="2" id="KW-0472">Membrane</keyword>
<feature type="transmembrane region" description="Helical" evidence="2">
    <location>
        <begin position="706"/>
        <end position="727"/>
    </location>
</feature>
<feature type="transmembrane region" description="Helical" evidence="2">
    <location>
        <begin position="490"/>
        <end position="510"/>
    </location>
</feature>
<feature type="transmembrane region" description="Helical" evidence="2">
    <location>
        <begin position="666"/>
        <end position="685"/>
    </location>
</feature>
<reference evidence="3 4" key="1">
    <citation type="submission" date="2023-06" db="EMBL/GenBank/DDBJ databases">
        <title>Comparative genomics of Bacillaceae isolates and their secondary metabolite potential.</title>
        <authorList>
            <person name="Song L."/>
            <person name="Nielsen L.J."/>
            <person name="Mohite O."/>
            <person name="Xu X."/>
            <person name="Weber T."/>
            <person name="Kovacs A.T."/>
        </authorList>
    </citation>
    <scope>NUCLEOTIDE SEQUENCE [LARGE SCALE GENOMIC DNA]</scope>
    <source>
        <strain evidence="3 4">DX2.1</strain>
    </source>
</reference>
<gene>
    <name evidence="3" type="ORF">QUG02_00130</name>
</gene>
<accession>A0ABT7R151</accession>
<feature type="transmembrane region" description="Helical" evidence="2">
    <location>
        <begin position="618"/>
        <end position="637"/>
    </location>
</feature>
<evidence type="ECO:0000256" key="1">
    <source>
        <dbReference type="SAM" id="MobiDB-lite"/>
    </source>
</evidence>
<organism evidence="3 4">
    <name type="scientific">Bacillus hominis</name>
    <dbReference type="NCBI Taxonomy" id="2817478"/>
    <lineage>
        <taxon>Bacteria</taxon>
        <taxon>Bacillati</taxon>
        <taxon>Bacillota</taxon>
        <taxon>Bacilli</taxon>
        <taxon>Bacillales</taxon>
        <taxon>Bacillaceae</taxon>
        <taxon>Bacillus</taxon>
        <taxon>Bacillus cereus group</taxon>
    </lineage>
</organism>
<feature type="transmembrane region" description="Helical" evidence="2">
    <location>
        <begin position="522"/>
        <end position="541"/>
    </location>
</feature>